<dbReference type="InterPro" id="IPR036761">
    <property type="entry name" value="TTHA0802/YceI-like_sf"/>
</dbReference>
<dbReference type="SUPFAM" id="SSF101874">
    <property type="entry name" value="YceI-like"/>
    <property type="match status" value="1"/>
</dbReference>
<evidence type="ECO:0000313" key="4">
    <source>
        <dbReference type="Proteomes" id="UP000254425"/>
    </source>
</evidence>
<gene>
    <name evidence="3" type="ORF">DVA86_29475</name>
</gene>
<dbReference type="RefSeq" id="WP_208882818.1">
    <property type="nucleotide sequence ID" value="NZ_CP031320.1"/>
</dbReference>
<reference evidence="3 4" key="1">
    <citation type="submission" date="2018-07" db="EMBL/GenBank/DDBJ databases">
        <title>Draft genome of the type strain Streptomyces armeniacus ATCC 15676.</title>
        <authorList>
            <person name="Labana P."/>
            <person name="Gosse J.T."/>
            <person name="Boddy C.N."/>
        </authorList>
    </citation>
    <scope>NUCLEOTIDE SEQUENCE [LARGE SCALE GENOMIC DNA]</scope>
    <source>
        <strain evidence="3 4">ATCC 15676</strain>
    </source>
</reference>
<dbReference type="EMBL" id="CP031320">
    <property type="protein sequence ID" value="AXK36109.1"/>
    <property type="molecule type" value="Genomic_DNA"/>
</dbReference>
<sequence length="187" mass="20155">MTSPASQDIPGYAVGTWDIDPMHSEVSFTVRHLMVSKVRGRFGRFQGTVETRENVADSEVAVTVDAASVDTGEPQRDEHVRSADFFDVENHPEWSFRSTGLRAGGDAYQLDGDLTIKGTTRPVTFALEVNGFGPDGMGGHRAGFSASTTVDRNDFGVDIRMPLDGGGVVLSDKVQVNLEIAAALRQP</sequence>
<dbReference type="Pfam" id="PF04264">
    <property type="entry name" value="YceI"/>
    <property type="match status" value="1"/>
</dbReference>
<dbReference type="InterPro" id="IPR007372">
    <property type="entry name" value="Lipid/polyisoprenoid-bd_YceI"/>
</dbReference>
<proteinExistence type="inferred from homology"/>
<dbReference type="Gene3D" id="2.40.128.110">
    <property type="entry name" value="Lipid/polyisoprenoid-binding, YceI-like"/>
    <property type="match status" value="1"/>
</dbReference>
<accession>A0A345XWU3</accession>
<name>A0A345XWU3_9ACTN</name>
<evidence type="ECO:0000256" key="1">
    <source>
        <dbReference type="ARBA" id="ARBA00008812"/>
    </source>
</evidence>
<dbReference type="Proteomes" id="UP000254425">
    <property type="component" value="Chromosome"/>
</dbReference>
<evidence type="ECO:0000259" key="2">
    <source>
        <dbReference type="SMART" id="SM00867"/>
    </source>
</evidence>
<organism evidence="3 4">
    <name type="scientific">Streptomyces armeniacus</name>
    <dbReference type="NCBI Taxonomy" id="83291"/>
    <lineage>
        <taxon>Bacteria</taxon>
        <taxon>Bacillati</taxon>
        <taxon>Actinomycetota</taxon>
        <taxon>Actinomycetes</taxon>
        <taxon>Kitasatosporales</taxon>
        <taxon>Streptomycetaceae</taxon>
        <taxon>Streptomyces</taxon>
    </lineage>
</organism>
<dbReference type="SMART" id="SM00867">
    <property type="entry name" value="YceI"/>
    <property type="match status" value="1"/>
</dbReference>
<dbReference type="PANTHER" id="PTHR34406:SF1">
    <property type="entry name" value="PROTEIN YCEI"/>
    <property type="match status" value="1"/>
</dbReference>
<protein>
    <submittedName>
        <fullName evidence="3">Polyisoprenoid-binding protein</fullName>
    </submittedName>
</protein>
<dbReference type="PANTHER" id="PTHR34406">
    <property type="entry name" value="PROTEIN YCEI"/>
    <property type="match status" value="1"/>
</dbReference>
<dbReference type="AlphaFoldDB" id="A0A345XWU3"/>
<keyword evidence="4" id="KW-1185">Reference proteome</keyword>
<feature type="domain" description="Lipid/polyisoprenoid-binding YceI-like" evidence="2">
    <location>
        <begin position="16"/>
        <end position="183"/>
    </location>
</feature>
<comment type="similarity">
    <text evidence="1">Belongs to the UPF0312 family.</text>
</comment>
<dbReference type="KEGG" id="sarm:DVA86_29475"/>
<evidence type="ECO:0000313" key="3">
    <source>
        <dbReference type="EMBL" id="AXK36109.1"/>
    </source>
</evidence>